<feature type="region of interest" description="Disordered" evidence="1">
    <location>
        <begin position="1"/>
        <end position="61"/>
    </location>
</feature>
<evidence type="ECO:0000313" key="2">
    <source>
        <dbReference type="EMBL" id="GER38083.1"/>
    </source>
</evidence>
<evidence type="ECO:0000256" key="1">
    <source>
        <dbReference type="SAM" id="MobiDB-lite"/>
    </source>
</evidence>
<name>A0A5A7PYV8_STRAF</name>
<evidence type="ECO:0000313" key="3">
    <source>
        <dbReference type="Proteomes" id="UP000325081"/>
    </source>
</evidence>
<dbReference type="EMBL" id="BKCP01005439">
    <property type="protein sequence ID" value="GER38083.1"/>
    <property type="molecule type" value="Genomic_DNA"/>
</dbReference>
<dbReference type="AlphaFoldDB" id="A0A5A7PYV8"/>
<accession>A0A5A7PYV8</accession>
<feature type="non-terminal residue" evidence="2">
    <location>
        <position position="217"/>
    </location>
</feature>
<sequence length="217" mass="24293">MGDKSPGNAKSSDLTQVQRQAPEQWQDGQSGVEGTIIRDQRVNHPLRLTSGGTEREEKEGKGKALMIVESTMDFEAGQTERPTIKNLEHAKKGHTATWKRRKVTATIVIKQATHKVEPVEHEANRSNEQVSTGLDGPHVLDEYIVEVEVEEVEVEVEEVEVEVEVEEVEVEKEMVVVDEGHEEDMLEGPMVEVEDVVDEAEEETLVMVKAVHGEKTH</sequence>
<dbReference type="Proteomes" id="UP000325081">
    <property type="component" value="Unassembled WGS sequence"/>
</dbReference>
<reference evidence="3" key="1">
    <citation type="journal article" date="2019" name="Curr. Biol.">
        <title>Genome Sequence of Striga asiatica Provides Insight into the Evolution of Plant Parasitism.</title>
        <authorList>
            <person name="Yoshida S."/>
            <person name="Kim S."/>
            <person name="Wafula E.K."/>
            <person name="Tanskanen J."/>
            <person name="Kim Y.M."/>
            <person name="Honaas L."/>
            <person name="Yang Z."/>
            <person name="Spallek T."/>
            <person name="Conn C.E."/>
            <person name="Ichihashi Y."/>
            <person name="Cheong K."/>
            <person name="Cui S."/>
            <person name="Der J.P."/>
            <person name="Gundlach H."/>
            <person name="Jiao Y."/>
            <person name="Hori C."/>
            <person name="Ishida J.K."/>
            <person name="Kasahara H."/>
            <person name="Kiba T."/>
            <person name="Kim M.S."/>
            <person name="Koo N."/>
            <person name="Laohavisit A."/>
            <person name="Lee Y.H."/>
            <person name="Lumba S."/>
            <person name="McCourt P."/>
            <person name="Mortimer J.C."/>
            <person name="Mutuku J.M."/>
            <person name="Nomura T."/>
            <person name="Sasaki-Sekimoto Y."/>
            <person name="Seto Y."/>
            <person name="Wang Y."/>
            <person name="Wakatake T."/>
            <person name="Sakakibara H."/>
            <person name="Demura T."/>
            <person name="Yamaguchi S."/>
            <person name="Yoneyama K."/>
            <person name="Manabe R.I."/>
            <person name="Nelson D.C."/>
            <person name="Schulman A.H."/>
            <person name="Timko M.P."/>
            <person name="dePamphilis C.W."/>
            <person name="Choi D."/>
            <person name="Shirasu K."/>
        </authorList>
    </citation>
    <scope>NUCLEOTIDE SEQUENCE [LARGE SCALE GENOMIC DNA]</scope>
    <source>
        <strain evidence="3">cv. UVA1</strain>
    </source>
</reference>
<gene>
    <name evidence="2" type="ORF">STAS_14541</name>
</gene>
<proteinExistence type="predicted"/>
<organism evidence="2 3">
    <name type="scientific">Striga asiatica</name>
    <name type="common">Asiatic witchweed</name>
    <name type="synonym">Buchnera asiatica</name>
    <dbReference type="NCBI Taxonomy" id="4170"/>
    <lineage>
        <taxon>Eukaryota</taxon>
        <taxon>Viridiplantae</taxon>
        <taxon>Streptophyta</taxon>
        <taxon>Embryophyta</taxon>
        <taxon>Tracheophyta</taxon>
        <taxon>Spermatophyta</taxon>
        <taxon>Magnoliopsida</taxon>
        <taxon>eudicotyledons</taxon>
        <taxon>Gunneridae</taxon>
        <taxon>Pentapetalae</taxon>
        <taxon>asterids</taxon>
        <taxon>lamiids</taxon>
        <taxon>Lamiales</taxon>
        <taxon>Orobanchaceae</taxon>
        <taxon>Buchnereae</taxon>
        <taxon>Striga</taxon>
    </lineage>
</organism>
<comment type="caution">
    <text evidence="2">The sequence shown here is derived from an EMBL/GenBank/DDBJ whole genome shotgun (WGS) entry which is preliminary data.</text>
</comment>
<keyword evidence="3" id="KW-1185">Reference proteome</keyword>
<feature type="compositionally biased region" description="Polar residues" evidence="1">
    <location>
        <begin position="8"/>
        <end position="29"/>
    </location>
</feature>
<protein>
    <submittedName>
        <fullName evidence="2">Uncharacterized protein</fullName>
    </submittedName>
</protein>